<keyword evidence="5 8" id="KW-0812">Transmembrane</keyword>
<keyword evidence="6 8" id="KW-1133">Transmembrane helix</keyword>
<evidence type="ECO:0000256" key="8">
    <source>
        <dbReference type="RuleBase" id="RU363041"/>
    </source>
</evidence>
<dbReference type="RefSeq" id="WP_093029421.1">
    <property type="nucleotide sequence ID" value="NZ_FMZV01000004.1"/>
</dbReference>
<keyword evidence="3" id="KW-0813">Transport</keyword>
<feature type="transmembrane region" description="Helical" evidence="8">
    <location>
        <begin position="194"/>
        <end position="212"/>
    </location>
</feature>
<dbReference type="Pfam" id="PF01925">
    <property type="entry name" value="TauE"/>
    <property type="match status" value="1"/>
</dbReference>
<comment type="subcellular location">
    <subcellularLocation>
        <location evidence="1 8">Cell membrane</location>
        <topology evidence="1 8">Multi-pass membrane protein</topology>
    </subcellularLocation>
</comment>
<evidence type="ECO:0000256" key="5">
    <source>
        <dbReference type="ARBA" id="ARBA00022692"/>
    </source>
</evidence>
<dbReference type="AlphaFoldDB" id="A0A1G6QNV6"/>
<reference evidence="10" key="1">
    <citation type="submission" date="2016-10" db="EMBL/GenBank/DDBJ databases">
        <authorList>
            <person name="Varghese N."/>
            <person name="Submissions S."/>
        </authorList>
    </citation>
    <scope>NUCLEOTIDE SEQUENCE [LARGE SCALE GENOMIC DNA]</scope>
    <source>
        <strain evidence="10">CGMCC 1.9108</strain>
    </source>
</reference>
<name>A0A1G6QNV6_9RHOB</name>
<evidence type="ECO:0000256" key="1">
    <source>
        <dbReference type="ARBA" id="ARBA00004651"/>
    </source>
</evidence>
<dbReference type="OrthoDB" id="9800873at2"/>
<keyword evidence="7 8" id="KW-0472">Membrane</keyword>
<proteinExistence type="inferred from homology"/>
<dbReference type="Proteomes" id="UP000199628">
    <property type="component" value="Unassembled WGS sequence"/>
</dbReference>
<evidence type="ECO:0000256" key="7">
    <source>
        <dbReference type="ARBA" id="ARBA00023136"/>
    </source>
</evidence>
<evidence type="ECO:0000313" key="9">
    <source>
        <dbReference type="EMBL" id="SDC94003.1"/>
    </source>
</evidence>
<protein>
    <recommendedName>
        <fullName evidence="8">Probable membrane transporter protein</fullName>
    </recommendedName>
</protein>
<organism evidence="9 10">
    <name type="scientific">Ruegeria marina</name>
    <dbReference type="NCBI Taxonomy" id="639004"/>
    <lineage>
        <taxon>Bacteria</taxon>
        <taxon>Pseudomonadati</taxon>
        <taxon>Pseudomonadota</taxon>
        <taxon>Alphaproteobacteria</taxon>
        <taxon>Rhodobacterales</taxon>
        <taxon>Roseobacteraceae</taxon>
        <taxon>Ruegeria</taxon>
    </lineage>
</organism>
<evidence type="ECO:0000256" key="6">
    <source>
        <dbReference type="ARBA" id="ARBA00022989"/>
    </source>
</evidence>
<dbReference type="PANTHER" id="PTHR30269">
    <property type="entry name" value="TRANSMEMBRANE PROTEIN YFCA"/>
    <property type="match status" value="1"/>
</dbReference>
<feature type="transmembrane region" description="Helical" evidence="8">
    <location>
        <begin position="137"/>
        <end position="157"/>
    </location>
</feature>
<accession>A0A1G6QNV6</accession>
<keyword evidence="10" id="KW-1185">Reference proteome</keyword>
<dbReference type="GO" id="GO:0005886">
    <property type="term" value="C:plasma membrane"/>
    <property type="evidence" value="ECO:0007669"/>
    <property type="project" value="UniProtKB-SubCell"/>
</dbReference>
<evidence type="ECO:0000256" key="3">
    <source>
        <dbReference type="ARBA" id="ARBA00022448"/>
    </source>
</evidence>
<sequence>MGDTETLVIGAAVLFLAGSIKGFIGLGLPTVAMALLTLALEPRAAVSLILVPMLVSNLWQMIRGGPVASVIRRHWRFAILLALSVAITLWLSRDTGDRVLGFVLGSVVIVFAATGWWKLVPEIPQAGSGRVETAAALLTGVVAGLSAGWVPLAMYLFARRVSPQEFVQATGFLVSVGSVPMLMGYLALGHADGQSTVMSAILVLPTLAGFTLGEGLRRRVDPEVFRKALLITFAGLGLNLVFRSVSGGW</sequence>
<dbReference type="InterPro" id="IPR052017">
    <property type="entry name" value="TSUP"/>
</dbReference>
<comment type="similarity">
    <text evidence="2 8">Belongs to the 4-toluene sulfonate uptake permease (TSUP) (TC 2.A.102) family.</text>
</comment>
<gene>
    <name evidence="9" type="ORF">SAMN04488239_104185</name>
</gene>
<feature type="transmembrane region" description="Helical" evidence="8">
    <location>
        <begin position="169"/>
        <end position="188"/>
    </location>
</feature>
<dbReference type="EMBL" id="FMZV01000004">
    <property type="protein sequence ID" value="SDC94003.1"/>
    <property type="molecule type" value="Genomic_DNA"/>
</dbReference>
<dbReference type="InterPro" id="IPR002781">
    <property type="entry name" value="TM_pro_TauE-like"/>
</dbReference>
<feature type="transmembrane region" description="Helical" evidence="8">
    <location>
        <begin position="99"/>
        <end position="117"/>
    </location>
</feature>
<feature type="transmembrane region" description="Helical" evidence="8">
    <location>
        <begin position="6"/>
        <end position="32"/>
    </location>
</feature>
<feature type="transmembrane region" description="Helical" evidence="8">
    <location>
        <begin position="224"/>
        <end position="242"/>
    </location>
</feature>
<dbReference type="PANTHER" id="PTHR30269:SF32">
    <property type="entry name" value="MEMBRANE TRANSPORTER PROTEIN-RELATED"/>
    <property type="match status" value="1"/>
</dbReference>
<evidence type="ECO:0000256" key="4">
    <source>
        <dbReference type="ARBA" id="ARBA00022475"/>
    </source>
</evidence>
<evidence type="ECO:0000256" key="2">
    <source>
        <dbReference type="ARBA" id="ARBA00009142"/>
    </source>
</evidence>
<feature type="transmembrane region" description="Helical" evidence="8">
    <location>
        <begin position="74"/>
        <end position="92"/>
    </location>
</feature>
<dbReference type="STRING" id="639004.SAMN04488239_104185"/>
<evidence type="ECO:0000313" key="10">
    <source>
        <dbReference type="Proteomes" id="UP000199628"/>
    </source>
</evidence>
<keyword evidence="4 8" id="KW-1003">Cell membrane</keyword>